<name>A0A915IAW5_ROMCU</name>
<evidence type="ECO:0000313" key="2">
    <source>
        <dbReference type="WBParaSite" id="nRc.2.0.1.t11324-RA"/>
    </source>
</evidence>
<reference evidence="2" key="1">
    <citation type="submission" date="2022-11" db="UniProtKB">
        <authorList>
            <consortium name="WormBaseParasite"/>
        </authorList>
    </citation>
    <scope>IDENTIFICATION</scope>
</reference>
<sequence length="81" mass="8662">MDAGTTSWRLSLIWQCKRPSLVKKMGGCFAALSSSFQSEIQFLLVGVARERFIKGGWFVVGQVVVCGSGCYLTIGGGLGLT</sequence>
<organism evidence="1 2">
    <name type="scientific">Romanomermis culicivorax</name>
    <name type="common">Nematode worm</name>
    <dbReference type="NCBI Taxonomy" id="13658"/>
    <lineage>
        <taxon>Eukaryota</taxon>
        <taxon>Metazoa</taxon>
        <taxon>Ecdysozoa</taxon>
        <taxon>Nematoda</taxon>
        <taxon>Enoplea</taxon>
        <taxon>Dorylaimia</taxon>
        <taxon>Mermithida</taxon>
        <taxon>Mermithoidea</taxon>
        <taxon>Mermithidae</taxon>
        <taxon>Romanomermis</taxon>
    </lineage>
</organism>
<protein>
    <submittedName>
        <fullName evidence="2">Uncharacterized protein</fullName>
    </submittedName>
</protein>
<proteinExistence type="predicted"/>
<evidence type="ECO:0000313" key="1">
    <source>
        <dbReference type="Proteomes" id="UP000887565"/>
    </source>
</evidence>
<dbReference type="WBParaSite" id="nRc.2.0.1.t11324-RA">
    <property type="protein sequence ID" value="nRc.2.0.1.t11324-RA"/>
    <property type="gene ID" value="nRc.2.0.1.g11324"/>
</dbReference>
<dbReference type="Proteomes" id="UP000887565">
    <property type="component" value="Unplaced"/>
</dbReference>
<accession>A0A915IAW5</accession>
<keyword evidence="1" id="KW-1185">Reference proteome</keyword>
<dbReference type="AlphaFoldDB" id="A0A915IAW5"/>